<proteinExistence type="predicted"/>
<evidence type="ECO:0000313" key="2">
    <source>
        <dbReference type="Proteomes" id="UP001064933"/>
    </source>
</evidence>
<accession>A0ABY6AYZ3</accession>
<dbReference type="RefSeq" id="WP_261757560.1">
    <property type="nucleotide sequence ID" value="NZ_CP104562.2"/>
</dbReference>
<reference evidence="1" key="1">
    <citation type="submission" date="2022-10" db="EMBL/GenBank/DDBJ databases">
        <title>Characterization and whole genome sequencing of a new Roseateles species, isolated from fresh water.</title>
        <authorList>
            <person name="Guliayeva D.Y."/>
            <person name="Akhremchuk A.E."/>
            <person name="Sikolenko M.A."/>
            <person name="Valentovich L.N."/>
            <person name="Sidarenka A.V."/>
        </authorList>
    </citation>
    <scope>NUCLEOTIDE SEQUENCE</scope>
    <source>
        <strain evidence="1">BIM B-1768</strain>
    </source>
</reference>
<gene>
    <name evidence="1" type="ORF">N4261_22980</name>
</gene>
<evidence type="ECO:0008006" key="3">
    <source>
        <dbReference type="Google" id="ProtNLM"/>
    </source>
</evidence>
<keyword evidence="2" id="KW-1185">Reference proteome</keyword>
<sequence length="152" mass="15978">MNVDRNAVSGLNLQLSIDGVLSFQLLATEDGALSRLGPLAGQGRAQVEVNDDNVLVTGRADPALFAALRDALPSVLLEHVGTWVHPDIRGHACDLSVLLQTPGATVGIHYRYGSDSQGPPADIMDFVRRCVVSTEDWAAARAAASPEPGPQG</sequence>
<protein>
    <recommendedName>
        <fullName evidence="3">DUF1795 domain-containing protein</fullName>
    </recommendedName>
</protein>
<dbReference type="Proteomes" id="UP001064933">
    <property type="component" value="Chromosome"/>
</dbReference>
<organism evidence="1 2">
    <name type="scientific">Roseateles amylovorans</name>
    <dbReference type="NCBI Taxonomy" id="2978473"/>
    <lineage>
        <taxon>Bacteria</taxon>
        <taxon>Pseudomonadati</taxon>
        <taxon>Pseudomonadota</taxon>
        <taxon>Betaproteobacteria</taxon>
        <taxon>Burkholderiales</taxon>
        <taxon>Sphaerotilaceae</taxon>
        <taxon>Roseateles</taxon>
    </lineage>
</organism>
<evidence type="ECO:0000313" key="1">
    <source>
        <dbReference type="EMBL" id="UXH77805.1"/>
    </source>
</evidence>
<name>A0ABY6AYZ3_9BURK</name>
<dbReference type="EMBL" id="CP104562">
    <property type="protein sequence ID" value="UXH77805.1"/>
    <property type="molecule type" value="Genomic_DNA"/>
</dbReference>